<keyword evidence="1" id="KW-0732">Signal</keyword>
<gene>
    <name evidence="2" type="ORF">EU556_00875</name>
</gene>
<evidence type="ECO:0008006" key="4">
    <source>
        <dbReference type="Google" id="ProtNLM"/>
    </source>
</evidence>
<protein>
    <recommendedName>
        <fullName evidence="4">MORN repeat protein</fullName>
    </recommendedName>
</protein>
<dbReference type="AlphaFoldDB" id="A0A4Z0PAY4"/>
<evidence type="ECO:0000313" key="3">
    <source>
        <dbReference type="Proteomes" id="UP000298337"/>
    </source>
</evidence>
<accession>A0A4Z0PAY4</accession>
<feature type="signal peptide" evidence="1">
    <location>
        <begin position="1"/>
        <end position="24"/>
    </location>
</feature>
<name>A0A4Z0PAY4_9BACT</name>
<evidence type="ECO:0000313" key="2">
    <source>
        <dbReference type="EMBL" id="TGE09418.1"/>
    </source>
</evidence>
<organism evidence="2 3">
    <name type="scientific">Hymenobacter fodinae</name>
    <dbReference type="NCBI Taxonomy" id="2510796"/>
    <lineage>
        <taxon>Bacteria</taxon>
        <taxon>Pseudomonadati</taxon>
        <taxon>Bacteroidota</taxon>
        <taxon>Cytophagia</taxon>
        <taxon>Cytophagales</taxon>
        <taxon>Hymenobacteraceae</taxon>
        <taxon>Hymenobacter</taxon>
    </lineage>
</organism>
<reference evidence="2 3" key="1">
    <citation type="submission" date="2019-04" db="EMBL/GenBank/DDBJ databases">
        <authorList>
            <person name="Feng G."/>
            <person name="Zhang J."/>
            <person name="Zhu H."/>
        </authorList>
    </citation>
    <scope>NUCLEOTIDE SEQUENCE [LARGE SCALE GENOMIC DNA]</scope>
    <source>
        <strain evidence="2 3">92R-1</strain>
    </source>
</reference>
<dbReference type="EMBL" id="SRLA01000001">
    <property type="protein sequence ID" value="TGE09418.1"/>
    <property type="molecule type" value="Genomic_DNA"/>
</dbReference>
<proteinExistence type="predicted"/>
<comment type="caution">
    <text evidence="2">The sequence shown here is derived from an EMBL/GenBank/DDBJ whole genome shotgun (WGS) entry which is preliminary data.</text>
</comment>
<dbReference type="Gene3D" id="2.20.110.10">
    <property type="entry name" value="Histone H3 K4-specific methyltransferase SET7/9 N-terminal domain"/>
    <property type="match status" value="1"/>
</dbReference>
<evidence type="ECO:0000256" key="1">
    <source>
        <dbReference type="SAM" id="SignalP"/>
    </source>
</evidence>
<dbReference type="RefSeq" id="WP_135430072.1">
    <property type="nucleotide sequence ID" value="NZ_SRLA01000001.1"/>
</dbReference>
<dbReference type="Proteomes" id="UP000298337">
    <property type="component" value="Unassembled WGS sequence"/>
</dbReference>
<dbReference type="OrthoDB" id="9812355at2"/>
<feature type="chain" id="PRO_5021258402" description="MORN repeat protein" evidence="1">
    <location>
        <begin position="25"/>
        <end position="272"/>
    </location>
</feature>
<sequence>MGYRFTTYLLLVLVGFLASQPVQAQKRRGAAPEPTAAPSYRLSQYYRVLGRDSAAFFYSRDYELTLPGCAVIWREAKVDSATGRFRGFVRDYWLNNTKPALKGAYNAEGRKEGPFEIYHPDGTLAASGTYRNGRMIGNWAYWYPSGAKRQVLSFGDGSMLLVQQFWNEAGEQLVTDGNGTWYRTEEDVWMGGPVLNGLPEGRWQVKEVKGKQDMLAQESFRKGRFAYGMIRGTNHYYTDQSTIYITDWDNYSQAEQVKIQPACDAKPPQPAP</sequence>
<keyword evidence="3" id="KW-1185">Reference proteome</keyword>
<dbReference type="SUPFAM" id="SSF82185">
    <property type="entry name" value="Histone H3 K4-specific methyltransferase SET7/9 N-terminal domain"/>
    <property type="match status" value="1"/>
</dbReference>